<sequence length="76" mass="8796">MTPFEQDNYNFTAAKLVKGMRDELNMSQKEFAKYVDQPEETISNIENTLIDVSPDLLFTIMRKAFPNNSCRYGLVL</sequence>
<dbReference type="GO" id="GO:0003677">
    <property type="term" value="F:DNA binding"/>
    <property type="evidence" value="ECO:0007669"/>
    <property type="project" value="InterPro"/>
</dbReference>
<dbReference type="PROSITE" id="PS50943">
    <property type="entry name" value="HTH_CROC1"/>
    <property type="match status" value="1"/>
</dbReference>
<evidence type="ECO:0000313" key="2">
    <source>
        <dbReference type="EMBL" id="KRL88216.1"/>
    </source>
</evidence>
<comment type="caution">
    <text evidence="2">The sequence shown here is derived from an EMBL/GenBank/DDBJ whole genome shotgun (WGS) entry which is preliminary data.</text>
</comment>
<dbReference type="RefSeq" id="WP_057800065.1">
    <property type="nucleotide sequence ID" value="NZ_AZFM01000051.1"/>
</dbReference>
<keyword evidence="3" id="KW-1185">Reference proteome</keyword>
<dbReference type="SUPFAM" id="SSF47413">
    <property type="entry name" value="lambda repressor-like DNA-binding domains"/>
    <property type="match status" value="1"/>
</dbReference>
<protein>
    <recommendedName>
        <fullName evidence="1">HTH cro/C1-type domain-containing protein</fullName>
    </recommendedName>
</protein>
<dbReference type="CDD" id="cd00093">
    <property type="entry name" value="HTH_XRE"/>
    <property type="match status" value="1"/>
</dbReference>
<dbReference type="Gene3D" id="1.10.260.40">
    <property type="entry name" value="lambda repressor-like DNA-binding domains"/>
    <property type="match status" value="1"/>
</dbReference>
<evidence type="ECO:0000259" key="1">
    <source>
        <dbReference type="PROSITE" id="PS50943"/>
    </source>
</evidence>
<reference evidence="2 3" key="1">
    <citation type="journal article" date="2015" name="Genome Announc.">
        <title>Expanding the biotechnology potential of lactobacilli through comparative genomics of 213 strains and associated genera.</title>
        <authorList>
            <person name="Sun Z."/>
            <person name="Harris H.M."/>
            <person name="McCann A."/>
            <person name="Guo C."/>
            <person name="Argimon S."/>
            <person name="Zhang W."/>
            <person name="Yang X."/>
            <person name="Jeffery I.B."/>
            <person name="Cooney J.C."/>
            <person name="Kagawa T.F."/>
            <person name="Liu W."/>
            <person name="Song Y."/>
            <person name="Salvetti E."/>
            <person name="Wrobel A."/>
            <person name="Rasinkangas P."/>
            <person name="Parkhill J."/>
            <person name="Rea M.C."/>
            <person name="O'Sullivan O."/>
            <person name="Ritari J."/>
            <person name="Douillard F.P."/>
            <person name="Paul Ross R."/>
            <person name="Yang R."/>
            <person name="Briner A.E."/>
            <person name="Felis G.E."/>
            <person name="de Vos W.M."/>
            <person name="Barrangou R."/>
            <person name="Klaenhammer T.R."/>
            <person name="Caufield P.W."/>
            <person name="Cui Y."/>
            <person name="Zhang H."/>
            <person name="O'Toole P.W."/>
        </authorList>
    </citation>
    <scope>NUCLEOTIDE SEQUENCE [LARGE SCALE GENOMIC DNA]</scope>
    <source>
        <strain evidence="2 3">DSM 16043</strain>
    </source>
</reference>
<dbReference type="InterPro" id="IPR001387">
    <property type="entry name" value="Cro/C1-type_HTH"/>
</dbReference>
<gene>
    <name evidence="2" type="ORF">FC46_GL001604</name>
</gene>
<evidence type="ECO:0000313" key="3">
    <source>
        <dbReference type="Proteomes" id="UP000051036"/>
    </source>
</evidence>
<dbReference type="Proteomes" id="UP000051036">
    <property type="component" value="Unassembled WGS sequence"/>
</dbReference>
<dbReference type="AlphaFoldDB" id="A0A0R1UB07"/>
<dbReference type="EMBL" id="AZFM01000051">
    <property type="protein sequence ID" value="KRL88216.1"/>
    <property type="molecule type" value="Genomic_DNA"/>
</dbReference>
<dbReference type="InterPro" id="IPR010982">
    <property type="entry name" value="Lambda_DNA-bd_dom_sf"/>
</dbReference>
<dbReference type="OrthoDB" id="2322940at2"/>
<name>A0A0R1UB07_9LACO</name>
<proteinExistence type="predicted"/>
<dbReference type="Pfam" id="PF01381">
    <property type="entry name" value="HTH_3"/>
    <property type="match status" value="1"/>
</dbReference>
<organism evidence="2 3">
    <name type="scientific">Lactobacillus kalixensis DSM 16043</name>
    <dbReference type="NCBI Taxonomy" id="1423763"/>
    <lineage>
        <taxon>Bacteria</taxon>
        <taxon>Bacillati</taxon>
        <taxon>Bacillota</taxon>
        <taxon>Bacilli</taxon>
        <taxon>Lactobacillales</taxon>
        <taxon>Lactobacillaceae</taxon>
        <taxon>Lactobacillus</taxon>
    </lineage>
</organism>
<accession>A0A0R1UB07</accession>
<feature type="domain" description="HTH cro/C1-type" evidence="1">
    <location>
        <begin position="17"/>
        <end position="62"/>
    </location>
</feature>
<dbReference type="PATRIC" id="fig|1423763.3.peg.1628"/>